<proteinExistence type="predicted"/>
<reference evidence="3" key="1">
    <citation type="journal article" date="2019" name="Int. J. Syst. Evol. Microbiol.">
        <title>The Global Catalogue of Microorganisms (GCM) 10K type strain sequencing project: providing services to taxonomists for standard genome sequencing and annotation.</title>
        <authorList>
            <consortium name="The Broad Institute Genomics Platform"/>
            <consortium name="The Broad Institute Genome Sequencing Center for Infectious Disease"/>
            <person name="Wu L."/>
            <person name="Ma J."/>
        </authorList>
    </citation>
    <scope>NUCLEOTIDE SEQUENCE [LARGE SCALE GENOMIC DNA]</scope>
    <source>
        <strain evidence="3">JCM 4866</strain>
    </source>
</reference>
<dbReference type="EMBL" id="BMWC01000004">
    <property type="protein sequence ID" value="GGX02144.1"/>
    <property type="molecule type" value="Genomic_DNA"/>
</dbReference>
<protein>
    <submittedName>
        <fullName evidence="2">Histidine ammonia-lyase</fullName>
    </submittedName>
</protein>
<dbReference type="PROSITE" id="PS00488">
    <property type="entry name" value="PAL_HISTIDASE"/>
    <property type="match status" value="1"/>
</dbReference>
<keyword evidence="1" id="KW-0456">Lyase</keyword>
<dbReference type="CDD" id="cd00332">
    <property type="entry name" value="PAL-HAL"/>
    <property type="match status" value="1"/>
</dbReference>
<dbReference type="SUPFAM" id="SSF48557">
    <property type="entry name" value="L-aspartase-like"/>
    <property type="match status" value="1"/>
</dbReference>
<accession>A0ABQ2X6T1</accession>
<sequence>MPIYGVTTGFGDSNTEQVAAERAGGLQEHLLQFLLCGTGPCVPDEVVRATILIRANCLARGVSGVRPSVVEQLLALLEHDVLALVPEHGSVGASGDLIPLAYVAQTLTGHGDVLHRGRRTSASAALERVGLAPLALEAKEGLALVNGTSFMSALACLALGHAHLIADAAEAATALAVEVLCGNTGHYDDFLQAHKPHPGQRASAQAIRARLCGSRLAVDPVQVRTRTPDLGGRPHQHLDHDVQDRYSLRCAPHVIGVLRDTLAWAGRWLTVEINSADDNPLFDAQDVAVHSGGNFYGGHVCQAMDALKTAVASVADLLDRQLALLVDGRYNRGLPANLAPGDTGGAAEAGMNHGYKGVQIACSALTAEALRRTAPAAVFSRSTEAHNQDKVSLGTHAARDARDVTELTVAVLAHHLHAACQAADLRGPHLLSPAGRALHAAVRTVAGPLAGDRPLAGELAALARHLNHAQEPLGRPC</sequence>
<keyword evidence="3" id="KW-1185">Reference proteome</keyword>
<dbReference type="Gene3D" id="1.10.275.10">
    <property type="entry name" value="Fumarase/aspartase (N-terminal domain)"/>
    <property type="match status" value="1"/>
</dbReference>
<dbReference type="Gene3D" id="1.20.200.10">
    <property type="entry name" value="Fumarase/aspartase (Central domain)"/>
    <property type="match status" value="1"/>
</dbReference>
<name>A0ABQ2X6T1_9ACTN</name>
<gene>
    <name evidence="2" type="primary">hutH-1</name>
    <name evidence="2" type="ORF">GCM10010383_35420</name>
</gene>
<dbReference type="InterPro" id="IPR022313">
    <property type="entry name" value="Phe/His_NH3-lyase_AS"/>
</dbReference>
<dbReference type="RefSeq" id="WP_229906452.1">
    <property type="nucleotide sequence ID" value="NZ_BMWC01000004.1"/>
</dbReference>
<organism evidence="2 3">
    <name type="scientific">Streptomyces lomondensis</name>
    <dbReference type="NCBI Taxonomy" id="68229"/>
    <lineage>
        <taxon>Bacteria</taxon>
        <taxon>Bacillati</taxon>
        <taxon>Actinomycetota</taxon>
        <taxon>Actinomycetes</taxon>
        <taxon>Kitasatosporales</taxon>
        <taxon>Streptomycetaceae</taxon>
        <taxon>Streptomyces</taxon>
    </lineage>
</organism>
<evidence type="ECO:0000256" key="1">
    <source>
        <dbReference type="ARBA" id="ARBA00023239"/>
    </source>
</evidence>
<evidence type="ECO:0000313" key="3">
    <source>
        <dbReference type="Proteomes" id="UP000617743"/>
    </source>
</evidence>
<dbReference type="InterPro" id="IPR001106">
    <property type="entry name" value="Aromatic_Lyase"/>
</dbReference>
<dbReference type="InterPro" id="IPR008948">
    <property type="entry name" value="L-Aspartase-like"/>
</dbReference>
<dbReference type="PANTHER" id="PTHR10362">
    <property type="entry name" value="HISTIDINE AMMONIA-LYASE"/>
    <property type="match status" value="1"/>
</dbReference>
<dbReference type="InterPro" id="IPR024083">
    <property type="entry name" value="Fumarase/histidase_N"/>
</dbReference>
<evidence type="ECO:0000313" key="2">
    <source>
        <dbReference type="EMBL" id="GGX02144.1"/>
    </source>
</evidence>
<dbReference type="Proteomes" id="UP000617743">
    <property type="component" value="Unassembled WGS sequence"/>
</dbReference>
<comment type="caution">
    <text evidence="2">The sequence shown here is derived from an EMBL/GenBank/DDBJ whole genome shotgun (WGS) entry which is preliminary data.</text>
</comment>
<dbReference type="Pfam" id="PF00221">
    <property type="entry name" value="Lyase_aromatic"/>
    <property type="match status" value="1"/>
</dbReference>